<gene>
    <name evidence="2" type="ORF">HN018_01125</name>
</gene>
<dbReference type="PANTHER" id="PTHR23150">
    <property type="entry name" value="SULFATASE MODIFYING FACTOR 1, 2"/>
    <property type="match status" value="1"/>
</dbReference>
<dbReference type="InterPro" id="IPR005532">
    <property type="entry name" value="SUMF_dom"/>
</dbReference>
<dbReference type="EMBL" id="CP053708">
    <property type="protein sequence ID" value="QKE88841.1"/>
    <property type="molecule type" value="Genomic_DNA"/>
</dbReference>
<dbReference type="Proteomes" id="UP000500767">
    <property type="component" value="Chromosome"/>
</dbReference>
<evidence type="ECO:0000259" key="1">
    <source>
        <dbReference type="Pfam" id="PF03781"/>
    </source>
</evidence>
<dbReference type="KEGG" id="lck:HN018_01125"/>
<dbReference type="InterPro" id="IPR027417">
    <property type="entry name" value="P-loop_NTPase"/>
</dbReference>
<dbReference type="SUPFAM" id="SSF52540">
    <property type="entry name" value="P-loop containing nucleoside triphosphate hydrolases"/>
    <property type="match status" value="1"/>
</dbReference>
<dbReference type="AlphaFoldDB" id="A0A6M8H5R5"/>
<evidence type="ECO:0000313" key="3">
    <source>
        <dbReference type="Proteomes" id="UP000500767"/>
    </source>
</evidence>
<accession>A0A6M8H5R5</accession>
<protein>
    <submittedName>
        <fullName evidence="2">SUMF1/EgtB/PvdO family nonheme iron enzyme</fullName>
    </submittedName>
</protein>
<dbReference type="InterPro" id="IPR016187">
    <property type="entry name" value="CTDL_fold"/>
</dbReference>
<organism evidence="2 3">
    <name type="scientific">Lichenicola cladoniae</name>
    <dbReference type="NCBI Taxonomy" id="1484109"/>
    <lineage>
        <taxon>Bacteria</taxon>
        <taxon>Pseudomonadati</taxon>
        <taxon>Pseudomonadota</taxon>
        <taxon>Alphaproteobacteria</taxon>
        <taxon>Acetobacterales</taxon>
        <taxon>Acetobacteraceae</taxon>
        <taxon>Lichenicola</taxon>
    </lineage>
</organism>
<keyword evidence="3" id="KW-1185">Reference proteome</keyword>
<sequence>MNKADAACRTLIARFGARKTYLPLLVNYTHEDRAAKGLRTIADPSAARPPIHYSAVEVVAQDRAVLLLGPHGAGKTSFALDLALNLAGERIGDPAFNLARLERVLPRNDLGDVAPEAWSGKLPVPVYLRVTGPTTLAAVLEALPGAPTLGAGEPMLLILDGAEHLDASAAEMFAALGDLLARVPTLRVLVLGETGHCAGWSLPDVFATYSLLPLLETQRDAYRKAVAPAAEAMSARGGPALPELFLLSLDLVDPPETPYRLVDAWLLAALGSDNAVAQLAAQAFDNHRDAVPAPNDLSSLVSLHLVARHLETIGPSAILAMFASDPVRWAEPAGLTGRRLSDRATGDTGAATSLASLVDGLASLPDAAGGRGALVAAGVIETEGLPSWPGAWDTVVQALLAAIAGDRLPIPLRVAAGRHLAQAGDPRDLDLLISIPAAGFVMGSTTHPNSMPVHAAATAAFRVGRYPITNRAYAGFIAATGRPWRSADGPRAERANVPAVDLTWHDANAFCDWLTDRWRADGRIAMQERVRLPTEPEWEHAARCGQPDQDPLIVYPWEGGWHPSRANSSETGLNDTCAVGLFPAGRSLFGLDDMTGQVWEWTSTLWGPDMAHPAWAYPYRTDGRENPTADASIRRVLRGGCFSSGKAKACCTYRGSLEPDGFWRGNGFRIVVSA</sequence>
<feature type="domain" description="Sulfatase-modifying factor enzyme-like" evidence="1">
    <location>
        <begin position="432"/>
        <end position="671"/>
    </location>
</feature>
<dbReference type="GO" id="GO:0120147">
    <property type="term" value="F:formylglycine-generating oxidase activity"/>
    <property type="evidence" value="ECO:0007669"/>
    <property type="project" value="TreeGrafter"/>
</dbReference>
<name>A0A6M8H5R5_9PROT</name>
<evidence type="ECO:0000313" key="2">
    <source>
        <dbReference type="EMBL" id="QKE88841.1"/>
    </source>
</evidence>
<dbReference type="InterPro" id="IPR042095">
    <property type="entry name" value="SUMF_sf"/>
</dbReference>
<proteinExistence type="predicted"/>
<dbReference type="SUPFAM" id="SSF56436">
    <property type="entry name" value="C-type lectin-like"/>
    <property type="match status" value="1"/>
</dbReference>
<reference evidence="2 3" key="1">
    <citation type="journal article" date="2014" name="World J. Microbiol. Biotechnol.">
        <title>Biodiversity and physiological characteristics of Antarctic and Arctic lichens-associated bacteria.</title>
        <authorList>
            <person name="Lee Y.M."/>
            <person name="Kim E.H."/>
            <person name="Lee H.K."/>
            <person name="Hong S.G."/>
        </authorList>
    </citation>
    <scope>NUCLEOTIDE SEQUENCE [LARGE SCALE GENOMIC DNA]</scope>
    <source>
        <strain evidence="2 3">PAMC 26569</strain>
    </source>
</reference>
<dbReference type="RefSeq" id="WP_171832804.1">
    <property type="nucleotide sequence ID" value="NZ_CP053708.1"/>
</dbReference>
<dbReference type="InterPro" id="IPR051043">
    <property type="entry name" value="Sulfatase_Mod_Factor_Kinase"/>
</dbReference>
<dbReference type="Pfam" id="PF03781">
    <property type="entry name" value="FGE-sulfatase"/>
    <property type="match status" value="1"/>
</dbReference>
<dbReference type="Gene3D" id="3.90.1580.10">
    <property type="entry name" value="paralog of FGE (formylglycine-generating enzyme)"/>
    <property type="match status" value="1"/>
</dbReference>
<dbReference type="PANTHER" id="PTHR23150:SF19">
    <property type="entry name" value="FORMYLGLYCINE-GENERATING ENZYME"/>
    <property type="match status" value="1"/>
</dbReference>